<accession>A0A170Z8X4</accession>
<name>A0A170Z8X4_TRIIF</name>
<dbReference type="EMBL" id="GEMB01002489">
    <property type="protein sequence ID" value="JAS00697.1"/>
    <property type="molecule type" value="Transcribed_RNA"/>
</dbReference>
<keyword evidence="1" id="KW-0812">Transmembrane</keyword>
<feature type="transmembrane region" description="Helical" evidence="1">
    <location>
        <begin position="6"/>
        <end position="24"/>
    </location>
</feature>
<protein>
    <submittedName>
        <fullName evidence="2">Paramecium tetraurelia macronuclear actin 1 isoform exons 1-3</fullName>
    </submittedName>
</protein>
<proteinExistence type="predicted"/>
<dbReference type="AlphaFoldDB" id="A0A170Z8X4"/>
<keyword evidence="1" id="KW-1133">Transmembrane helix</keyword>
<evidence type="ECO:0000313" key="2">
    <source>
        <dbReference type="EMBL" id="JAS00697.1"/>
    </source>
</evidence>
<reference evidence="2" key="1">
    <citation type="submission" date="2016-04" db="EMBL/GenBank/DDBJ databases">
        <authorList>
            <person name="Calderon-Fernandez G.M.Sr."/>
        </authorList>
    </citation>
    <scope>NUCLEOTIDE SEQUENCE</scope>
    <source>
        <strain evidence="2">Int1</strain>
        <tissue evidence="2">Integument</tissue>
    </source>
</reference>
<reference evidence="2" key="2">
    <citation type="journal article" date="2017" name="J. Med. Entomol.">
        <title>Transcriptome Analysis of the Triatoma infestans (Hemiptera: Reduviidae) Integument.</title>
        <authorList>
            <person name="Calderon-Fernandez G.M."/>
            <person name="Moriconi D.E."/>
            <person name="Dulbecco A.B."/>
            <person name="Juarez M.P."/>
        </authorList>
    </citation>
    <scope>NUCLEOTIDE SEQUENCE</scope>
    <source>
        <strain evidence="2">Int1</strain>
        <tissue evidence="2">Integument</tissue>
    </source>
</reference>
<evidence type="ECO:0000256" key="1">
    <source>
        <dbReference type="SAM" id="Phobius"/>
    </source>
</evidence>
<organism evidence="2">
    <name type="scientific">Triatoma infestans</name>
    <name type="common">Assassin bug</name>
    <dbReference type="NCBI Taxonomy" id="30076"/>
    <lineage>
        <taxon>Eukaryota</taxon>
        <taxon>Metazoa</taxon>
        <taxon>Ecdysozoa</taxon>
        <taxon>Arthropoda</taxon>
        <taxon>Hexapoda</taxon>
        <taxon>Insecta</taxon>
        <taxon>Pterygota</taxon>
        <taxon>Neoptera</taxon>
        <taxon>Paraneoptera</taxon>
        <taxon>Hemiptera</taxon>
        <taxon>Heteroptera</taxon>
        <taxon>Panheteroptera</taxon>
        <taxon>Cimicomorpha</taxon>
        <taxon>Reduviidae</taxon>
        <taxon>Triatominae</taxon>
        <taxon>Triatoma</taxon>
    </lineage>
</organism>
<keyword evidence="1" id="KW-0472">Membrane</keyword>
<sequence length="25" mass="2856">MSRYSSFNLILSISTLYIACFSLLL</sequence>